<dbReference type="EMBL" id="SRLO01000711">
    <property type="protein sequence ID" value="TNN48075.1"/>
    <property type="molecule type" value="Genomic_DNA"/>
</dbReference>
<dbReference type="AlphaFoldDB" id="A0A4Z2G4R6"/>
<reference evidence="2 3" key="1">
    <citation type="submission" date="2019-03" db="EMBL/GenBank/DDBJ databases">
        <title>First draft genome of Liparis tanakae, snailfish: a comprehensive survey of snailfish specific genes.</title>
        <authorList>
            <person name="Kim W."/>
            <person name="Song I."/>
            <person name="Jeong J.-H."/>
            <person name="Kim D."/>
            <person name="Kim S."/>
            <person name="Ryu S."/>
            <person name="Song J.Y."/>
            <person name="Lee S.K."/>
        </authorList>
    </citation>
    <scope>NUCLEOTIDE SEQUENCE [LARGE SCALE GENOMIC DNA]</scope>
    <source>
        <tissue evidence="2">Muscle</tissue>
    </source>
</reference>
<protein>
    <submittedName>
        <fullName evidence="2">Uncharacterized protein</fullName>
    </submittedName>
</protein>
<evidence type="ECO:0000256" key="1">
    <source>
        <dbReference type="SAM" id="MobiDB-lite"/>
    </source>
</evidence>
<comment type="caution">
    <text evidence="2">The sequence shown here is derived from an EMBL/GenBank/DDBJ whole genome shotgun (WGS) entry which is preliminary data.</text>
</comment>
<sequence>MTGAHVLPSGFQLAVRWLSSPSVVSDNPKKTKTLRWLLRDYFLQLLSERSGSHGNRSEVLEASRRHRRKISSQSQEEEEEPSFISLNFHRRRLLFLLFPLSNAADGRSAAADIPRLISSAAWRRGGTEMN</sequence>
<accession>A0A4Z2G4R6</accession>
<name>A0A4Z2G4R6_9TELE</name>
<evidence type="ECO:0000313" key="2">
    <source>
        <dbReference type="EMBL" id="TNN48075.1"/>
    </source>
</evidence>
<feature type="region of interest" description="Disordered" evidence="1">
    <location>
        <begin position="51"/>
        <end position="82"/>
    </location>
</feature>
<gene>
    <name evidence="2" type="ORF">EYF80_041700</name>
</gene>
<proteinExistence type="predicted"/>
<dbReference type="Proteomes" id="UP000314294">
    <property type="component" value="Unassembled WGS sequence"/>
</dbReference>
<organism evidence="2 3">
    <name type="scientific">Liparis tanakae</name>
    <name type="common">Tanaka's snailfish</name>
    <dbReference type="NCBI Taxonomy" id="230148"/>
    <lineage>
        <taxon>Eukaryota</taxon>
        <taxon>Metazoa</taxon>
        <taxon>Chordata</taxon>
        <taxon>Craniata</taxon>
        <taxon>Vertebrata</taxon>
        <taxon>Euteleostomi</taxon>
        <taxon>Actinopterygii</taxon>
        <taxon>Neopterygii</taxon>
        <taxon>Teleostei</taxon>
        <taxon>Neoteleostei</taxon>
        <taxon>Acanthomorphata</taxon>
        <taxon>Eupercaria</taxon>
        <taxon>Perciformes</taxon>
        <taxon>Cottioidei</taxon>
        <taxon>Cottales</taxon>
        <taxon>Liparidae</taxon>
        <taxon>Liparis</taxon>
    </lineage>
</organism>
<evidence type="ECO:0000313" key="3">
    <source>
        <dbReference type="Proteomes" id="UP000314294"/>
    </source>
</evidence>
<keyword evidence="3" id="KW-1185">Reference proteome</keyword>